<dbReference type="Gene3D" id="1.10.357.10">
    <property type="entry name" value="Tetracycline Repressor, domain 2"/>
    <property type="match status" value="1"/>
</dbReference>
<evidence type="ECO:0000313" key="4">
    <source>
        <dbReference type="EMBL" id="HIU43014.1"/>
    </source>
</evidence>
<sequence>MNTKNNRRRRESVRRIEKAFTELLQEKELHDIKVSDICKLCGLNRSTFYANFVDVYDLADKMREHLEDEVNRLYEQERVQGFNSNDYLKLFYHIRDNQLFYRTYFKLGYDDQYQIRYYDIHQAQKHFDNKHIDYHIEFFKKGFNAVVKMWLAGGCRETPEEMDEIIRSEYRGRSLL</sequence>
<evidence type="ECO:0000256" key="2">
    <source>
        <dbReference type="PROSITE-ProRule" id="PRU00335"/>
    </source>
</evidence>
<evidence type="ECO:0000256" key="1">
    <source>
        <dbReference type="ARBA" id="ARBA00023125"/>
    </source>
</evidence>
<dbReference type="EMBL" id="DVMR01000018">
    <property type="protein sequence ID" value="HIU43014.1"/>
    <property type="molecule type" value="Genomic_DNA"/>
</dbReference>
<feature type="domain" description="HTH tetR-type" evidence="3">
    <location>
        <begin position="10"/>
        <end position="70"/>
    </location>
</feature>
<dbReference type="SUPFAM" id="SSF46689">
    <property type="entry name" value="Homeodomain-like"/>
    <property type="match status" value="1"/>
</dbReference>
<organism evidence="4 5">
    <name type="scientific">Candidatus Ventrousia excrementavium</name>
    <dbReference type="NCBI Taxonomy" id="2840961"/>
    <lineage>
        <taxon>Bacteria</taxon>
        <taxon>Bacillati</taxon>
        <taxon>Bacillota</taxon>
        <taxon>Clostridia</taxon>
        <taxon>Eubacteriales</taxon>
        <taxon>Clostridiaceae</taxon>
        <taxon>Clostridiaceae incertae sedis</taxon>
        <taxon>Candidatus Ventrousia</taxon>
    </lineage>
</organism>
<dbReference type="GO" id="GO:0003677">
    <property type="term" value="F:DNA binding"/>
    <property type="evidence" value="ECO:0007669"/>
    <property type="project" value="UniProtKB-UniRule"/>
</dbReference>
<dbReference type="InterPro" id="IPR050624">
    <property type="entry name" value="HTH-type_Tx_Regulator"/>
</dbReference>
<dbReference type="AlphaFoldDB" id="A0A9D1LKD8"/>
<reference evidence="4" key="1">
    <citation type="submission" date="2020-10" db="EMBL/GenBank/DDBJ databases">
        <authorList>
            <person name="Gilroy R."/>
        </authorList>
    </citation>
    <scope>NUCLEOTIDE SEQUENCE</scope>
    <source>
        <strain evidence="4">CHK191-8634</strain>
    </source>
</reference>
<dbReference type="PANTHER" id="PTHR43479:SF23">
    <property type="entry name" value="HTH TETR-TYPE DOMAIN-CONTAINING PROTEIN"/>
    <property type="match status" value="1"/>
</dbReference>
<dbReference type="Pfam" id="PF14278">
    <property type="entry name" value="TetR_C_8"/>
    <property type="match status" value="1"/>
</dbReference>
<dbReference type="PANTHER" id="PTHR43479">
    <property type="entry name" value="ACREF/ENVCD OPERON REPRESSOR-RELATED"/>
    <property type="match status" value="1"/>
</dbReference>
<keyword evidence="1 2" id="KW-0238">DNA-binding</keyword>
<proteinExistence type="predicted"/>
<gene>
    <name evidence="4" type="ORF">IAB67_01810</name>
</gene>
<evidence type="ECO:0000313" key="5">
    <source>
        <dbReference type="Proteomes" id="UP000824073"/>
    </source>
</evidence>
<dbReference type="InterPro" id="IPR009057">
    <property type="entry name" value="Homeodomain-like_sf"/>
</dbReference>
<dbReference type="InterPro" id="IPR039532">
    <property type="entry name" value="TetR_C_Firmicutes"/>
</dbReference>
<dbReference type="PROSITE" id="PS50977">
    <property type="entry name" value="HTH_TETR_2"/>
    <property type="match status" value="1"/>
</dbReference>
<evidence type="ECO:0000259" key="3">
    <source>
        <dbReference type="PROSITE" id="PS50977"/>
    </source>
</evidence>
<name>A0A9D1LKD8_9CLOT</name>
<dbReference type="Proteomes" id="UP000824073">
    <property type="component" value="Unassembled WGS sequence"/>
</dbReference>
<feature type="DNA-binding region" description="H-T-H motif" evidence="2">
    <location>
        <begin position="33"/>
        <end position="52"/>
    </location>
</feature>
<accession>A0A9D1LKD8</accession>
<dbReference type="InterPro" id="IPR001647">
    <property type="entry name" value="HTH_TetR"/>
</dbReference>
<reference evidence="4" key="2">
    <citation type="journal article" date="2021" name="PeerJ">
        <title>Extensive microbial diversity within the chicken gut microbiome revealed by metagenomics and culture.</title>
        <authorList>
            <person name="Gilroy R."/>
            <person name="Ravi A."/>
            <person name="Getino M."/>
            <person name="Pursley I."/>
            <person name="Horton D.L."/>
            <person name="Alikhan N.F."/>
            <person name="Baker D."/>
            <person name="Gharbi K."/>
            <person name="Hall N."/>
            <person name="Watson M."/>
            <person name="Adriaenssens E.M."/>
            <person name="Foster-Nyarko E."/>
            <person name="Jarju S."/>
            <person name="Secka A."/>
            <person name="Antonio M."/>
            <person name="Oren A."/>
            <person name="Chaudhuri R.R."/>
            <person name="La Ragione R."/>
            <person name="Hildebrand F."/>
            <person name="Pallen M.J."/>
        </authorList>
    </citation>
    <scope>NUCLEOTIDE SEQUENCE</scope>
    <source>
        <strain evidence="4">CHK191-8634</strain>
    </source>
</reference>
<protein>
    <submittedName>
        <fullName evidence="4">TetR/AcrR family transcriptional regulator C-terminal domain-containing protein</fullName>
    </submittedName>
</protein>
<comment type="caution">
    <text evidence="4">The sequence shown here is derived from an EMBL/GenBank/DDBJ whole genome shotgun (WGS) entry which is preliminary data.</text>
</comment>